<protein>
    <submittedName>
        <fullName evidence="2">Uncharacterized protein</fullName>
    </submittedName>
</protein>
<proteinExistence type="predicted"/>
<dbReference type="AlphaFoldDB" id="A0A4C1VJ96"/>
<feature type="compositionally biased region" description="Basic and acidic residues" evidence="1">
    <location>
        <begin position="47"/>
        <end position="61"/>
    </location>
</feature>
<feature type="region of interest" description="Disordered" evidence="1">
    <location>
        <begin position="123"/>
        <end position="143"/>
    </location>
</feature>
<reference evidence="2 3" key="1">
    <citation type="journal article" date="2019" name="Commun. Biol.">
        <title>The bagworm genome reveals a unique fibroin gene that provides high tensile strength.</title>
        <authorList>
            <person name="Kono N."/>
            <person name="Nakamura H."/>
            <person name="Ohtoshi R."/>
            <person name="Tomita M."/>
            <person name="Numata K."/>
            <person name="Arakawa K."/>
        </authorList>
    </citation>
    <scope>NUCLEOTIDE SEQUENCE [LARGE SCALE GENOMIC DNA]</scope>
</reference>
<comment type="caution">
    <text evidence="2">The sequence shown here is derived from an EMBL/GenBank/DDBJ whole genome shotgun (WGS) entry which is preliminary data.</text>
</comment>
<dbReference type="EMBL" id="BGZK01000352">
    <property type="protein sequence ID" value="GBP38659.1"/>
    <property type="molecule type" value="Genomic_DNA"/>
</dbReference>
<feature type="region of interest" description="Disordered" evidence="1">
    <location>
        <begin position="34"/>
        <end position="62"/>
    </location>
</feature>
<accession>A0A4C1VJ96</accession>
<evidence type="ECO:0000313" key="3">
    <source>
        <dbReference type="Proteomes" id="UP000299102"/>
    </source>
</evidence>
<gene>
    <name evidence="2" type="ORF">EVAR_27846_1</name>
</gene>
<name>A0A4C1VJ96_EUMVA</name>
<sequence>MADGGTRPRSAGDVSRLRSYVGLTTRSLRVIEYQRTRRGNGPNSLRSTRDRRGGSSMDGRRSLSIFRLARGARDYSGFSPHAARPRAPRPPYASRRRQIARFPRSGSGYFTIFRGDCPTSAAYRRAKSTPRRKTVSNDSPERRIATSAQRPALFIILA</sequence>
<dbReference type="Proteomes" id="UP000299102">
    <property type="component" value="Unassembled WGS sequence"/>
</dbReference>
<feature type="compositionally biased region" description="Basic residues" evidence="1">
    <location>
        <begin position="124"/>
        <end position="134"/>
    </location>
</feature>
<feature type="region of interest" description="Disordered" evidence="1">
    <location>
        <begin position="76"/>
        <end position="95"/>
    </location>
</feature>
<evidence type="ECO:0000313" key="2">
    <source>
        <dbReference type="EMBL" id="GBP38659.1"/>
    </source>
</evidence>
<keyword evidence="3" id="KW-1185">Reference proteome</keyword>
<organism evidence="2 3">
    <name type="scientific">Eumeta variegata</name>
    <name type="common">Bagworm moth</name>
    <name type="synonym">Eumeta japonica</name>
    <dbReference type="NCBI Taxonomy" id="151549"/>
    <lineage>
        <taxon>Eukaryota</taxon>
        <taxon>Metazoa</taxon>
        <taxon>Ecdysozoa</taxon>
        <taxon>Arthropoda</taxon>
        <taxon>Hexapoda</taxon>
        <taxon>Insecta</taxon>
        <taxon>Pterygota</taxon>
        <taxon>Neoptera</taxon>
        <taxon>Endopterygota</taxon>
        <taxon>Lepidoptera</taxon>
        <taxon>Glossata</taxon>
        <taxon>Ditrysia</taxon>
        <taxon>Tineoidea</taxon>
        <taxon>Psychidae</taxon>
        <taxon>Oiketicinae</taxon>
        <taxon>Eumeta</taxon>
    </lineage>
</organism>
<evidence type="ECO:0000256" key="1">
    <source>
        <dbReference type="SAM" id="MobiDB-lite"/>
    </source>
</evidence>